<dbReference type="PANTHER" id="PTHR45947:SF3">
    <property type="entry name" value="SULFOQUINOVOSYL TRANSFERASE SQD2"/>
    <property type="match status" value="1"/>
</dbReference>
<keyword evidence="4" id="KW-1185">Reference proteome</keyword>
<evidence type="ECO:0000313" key="4">
    <source>
        <dbReference type="Proteomes" id="UP000035444"/>
    </source>
</evidence>
<dbReference type="Pfam" id="PF13439">
    <property type="entry name" value="Glyco_transf_4"/>
    <property type="match status" value="1"/>
</dbReference>
<dbReference type="CDD" id="cd03801">
    <property type="entry name" value="GT4_PimA-like"/>
    <property type="match status" value="1"/>
</dbReference>
<reference evidence="3 4" key="1">
    <citation type="submission" date="2015-03" db="EMBL/GenBank/DDBJ databases">
        <title>Genome Sequence of Kiloniella spongiae MEBiC09566, isolated from a marine sponge.</title>
        <authorList>
            <person name="Shao Z."/>
            <person name="Wang L."/>
            <person name="Li X."/>
        </authorList>
    </citation>
    <scope>NUCLEOTIDE SEQUENCE [LARGE SCALE GENOMIC DNA]</scope>
    <source>
        <strain evidence="3 4">MEBiC09566</strain>
    </source>
</reference>
<dbReference type="GO" id="GO:0016757">
    <property type="term" value="F:glycosyltransferase activity"/>
    <property type="evidence" value="ECO:0007669"/>
    <property type="project" value="InterPro"/>
</dbReference>
<dbReference type="AlphaFoldDB" id="A0A0H2M9Y0"/>
<dbReference type="PANTHER" id="PTHR45947">
    <property type="entry name" value="SULFOQUINOVOSYL TRANSFERASE SQD2"/>
    <property type="match status" value="1"/>
</dbReference>
<proteinExistence type="predicted"/>
<name>A0A0H2M9Y0_9PROT</name>
<accession>A0A0H2M9Y0</accession>
<dbReference type="PATRIC" id="fig|1489064.4.peg.1865"/>
<dbReference type="EMBL" id="LAQL01000024">
    <property type="protein sequence ID" value="KLN58946.1"/>
    <property type="molecule type" value="Genomic_DNA"/>
</dbReference>
<evidence type="ECO:0008006" key="5">
    <source>
        <dbReference type="Google" id="ProtNLM"/>
    </source>
</evidence>
<dbReference type="SUPFAM" id="SSF53756">
    <property type="entry name" value="UDP-Glycosyltransferase/glycogen phosphorylase"/>
    <property type="match status" value="1"/>
</dbReference>
<dbReference type="InterPro" id="IPR001296">
    <property type="entry name" value="Glyco_trans_1"/>
</dbReference>
<dbReference type="RefSeq" id="WP_047766061.1">
    <property type="nucleotide sequence ID" value="NZ_LAQL01000024.1"/>
</dbReference>
<evidence type="ECO:0000259" key="2">
    <source>
        <dbReference type="Pfam" id="PF13439"/>
    </source>
</evidence>
<dbReference type="Proteomes" id="UP000035444">
    <property type="component" value="Unassembled WGS sequence"/>
</dbReference>
<dbReference type="Pfam" id="PF00534">
    <property type="entry name" value="Glycos_transf_1"/>
    <property type="match status" value="1"/>
</dbReference>
<organism evidence="3 4">
    <name type="scientific">Kiloniella spongiae</name>
    <dbReference type="NCBI Taxonomy" id="1489064"/>
    <lineage>
        <taxon>Bacteria</taxon>
        <taxon>Pseudomonadati</taxon>
        <taxon>Pseudomonadota</taxon>
        <taxon>Alphaproteobacteria</taxon>
        <taxon>Rhodospirillales</taxon>
        <taxon>Kiloniellaceae</taxon>
        <taxon>Kiloniella</taxon>
    </lineage>
</organism>
<sequence>MKLCAFMTYGGSLKNWEQSGILDRELAIYRQHAKVGWEIDLISFGNSPDEAKIAERYPYFSVHYNNFGIHPRLYSWGLPFIHSKILADSDVYKTNQTYGAHVAHRCSMVWKKPVVVRQGYGHFENRSKEKGVNSRVAKQAFRYERSSLRRASVSIFTTEELAESSIARHNLNPAKVCIIPNYLIPEIWTPAHDFYGRGEKFKVIYFGRLSEEKNLTSLIDAARNLPVEIHLIGEGSLRDKLEYQSREAGVFCQFSDQMSQEELRNSLAQANAFVLPSLYEGHPKALIEALAYGIPVLAVNSPGIYQVVGDKDFSVNVDPTIVGIRGGLETLLSLSEKQLAEMGRKGRAWAMNQFSVNSIAASEQSILKGIANNL</sequence>
<dbReference type="OrthoDB" id="9790710at2"/>
<dbReference type="InterPro" id="IPR050194">
    <property type="entry name" value="Glycosyltransferase_grp1"/>
</dbReference>
<evidence type="ECO:0000259" key="1">
    <source>
        <dbReference type="Pfam" id="PF00534"/>
    </source>
</evidence>
<protein>
    <recommendedName>
        <fullName evidence="5">Glycosyl transferase family 1 domain-containing protein</fullName>
    </recommendedName>
</protein>
<dbReference type="InterPro" id="IPR028098">
    <property type="entry name" value="Glyco_trans_4-like_N"/>
</dbReference>
<feature type="domain" description="Glycosyltransferase subfamily 4-like N-terminal" evidence="2">
    <location>
        <begin position="29"/>
        <end position="181"/>
    </location>
</feature>
<comment type="caution">
    <text evidence="3">The sequence shown here is derived from an EMBL/GenBank/DDBJ whole genome shotgun (WGS) entry which is preliminary data.</text>
</comment>
<feature type="domain" description="Glycosyl transferase family 1" evidence="1">
    <location>
        <begin position="198"/>
        <end position="348"/>
    </location>
</feature>
<evidence type="ECO:0000313" key="3">
    <source>
        <dbReference type="EMBL" id="KLN58946.1"/>
    </source>
</evidence>
<dbReference type="STRING" id="1489064.WH96_20180"/>
<dbReference type="Gene3D" id="3.40.50.2000">
    <property type="entry name" value="Glycogen Phosphorylase B"/>
    <property type="match status" value="2"/>
</dbReference>
<gene>
    <name evidence="3" type="ORF">WH96_20180</name>
</gene>